<proteinExistence type="predicted"/>
<dbReference type="SUPFAM" id="SSF47413">
    <property type="entry name" value="lambda repressor-like DNA-binding domains"/>
    <property type="match status" value="1"/>
</dbReference>
<reference evidence="2 3" key="1">
    <citation type="submission" date="2020-01" db="EMBL/GenBank/DDBJ databases">
        <authorList>
            <person name="Kim M."/>
        </authorList>
    </citation>
    <scope>NUCLEOTIDE SEQUENCE [LARGE SCALE GENOMIC DNA]</scope>
    <source>
        <strain evidence="2 3">BT10</strain>
    </source>
</reference>
<evidence type="ECO:0000313" key="2">
    <source>
        <dbReference type="EMBL" id="QHL87946.1"/>
    </source>
</evidence>
<sequence>MARLRNQRLIDAVAARVKQLREAKGVTLEVVFHDTGIHLARLEAGRANVTLSTLEAVCRYLNVSLAEFFSQGFEALGEELGDHKS</sequence>
<dbReference type="SMART" id="SM00530">
    <property type="entry name" value="HTH_XRE"/>
    <property type="match status" value="1"/>
</dbReference>
<dbReference type="Proteomes" id="UP000464214">
    <property type="component" value="Chromosome"/>
</dbReference>
<name>A0A6P1NVT0_9BACT</name>
<dbReference type="InterPro" id="IPR001387">
    <property type="entry name" value="Cro/C1-type_HTH"/>
</dbReference>
<dbReference type="AlphaFoldDB" id="A0A6P1NVT0"/>
<dbReference type="Gene3D" id="1.10.260.40">
    <property type="entry name" value="lambda repressor-like DNA-binding domains"/>
    <property type="match status" value="1"/>
</dbReference>
<protein>
    <submittedName>
        <fullName evidence="2">Helix-turn-helix domain-containing protein</fullName>
    </submittedName>
</protein>
<evidence type="ECO:0000259" key="1">
    <source>
        <dbReference type="PROSITE" id="PS50943"/>
    </source>
</evidence>
<evidence type="ECO:0000313" key="3">
    <source>
        <dbReference type="Proteomes" id="UP000464214"/>
    </source>
</evidence>
<gene>
    <name evidence="2" type="ORF">GU926_11090</name>
</gene>
<dbReference type="CDD" id="cd00093">
    <property type="entry name" value="HTH_XRE"/>
    <property type="match status" value="1"/>
</dbReference>
<dbReference type="EMBL" id="CP047897">
    <property type="protein sequence ID" value="QHL87946.1"/>
    <property type="molecule type" value="Genomic_DNA"/>
</dbReference>
<dbReference type="RefSeq" id="WP_160691837.1">
    <property type="nucleotide sequence ID" value="NZ_CP047897.1"/>
</dbReference>
<dbReference type="KEGG" id="nib:GU926_11090"/>
<keyword evidence="3" id="KW-1185">Reference proteome</keyword>
<feature type="domain" description="HTH cro/C1-type" evidence="1">
    <location>
        <begin position="17"/>
        <end position="68"/>
    </location>
</feature>
<organism evidence="2 3">
    <name type="scientific">Nibribacter ruber</name>
    <dbReference type="NCBI Taxonomy" id="2698458"/>
    <lineage>
        <taxon>Bacteria</taxon>
        <taxon>Pseudomonadati</taxon>
        <taxon>Bacteroidota</taxon>
        <taxon>Cytophagia</taxon>
        <taxon>Cytophagales</taxon>
        <taxon>Hymenobacteraceae</taxon>
        <taxon>Nibribacter</taxon>
    </lineage>
</organism>
<dbReference type="GO" id="GO:0003677">
    <property type="term" value="F:DNA binding"/>
    <property type="evidence" value="ECO:0007669"/>
    <property type="project" value="InterPro"/>
</dbReference>
<dbReference type="InterPro" id="IPR010982">
    <property type="entry name" value="Lambda_DNA-bd_dom_sf"/>
</dbReference>
<dbReference type="Pfam" id="PF01381">
    <property type="entry name" value="HTH_3"/>
    <property type="match status" value="1"/>
</dbReference>
<dbReference type="PROSITE" id="PS50943">
    <property type="entry name" value="HTH_CROC1"/>
    <property type="match status" value="1"/>
</dbReference>
<accession>A0A6P1NVT0</accession>